<reference evidence="2 4" key="1">
    <citation type="submission" date="2017-10" db="EMBL/GenBank/DDBJ databases">
        <title>Genomics of the genus Arcobacter.</title>
        <authorList>
            <person name="Perez-Cataluna A."/>
            <person name="Figueras M.J."/>
        </authorList>
    </citation>
    <scope>NUCLEOTIDE SEQUENCE [LARGE SCALE GENOMIC DNA]</scope>
    <source>
        <strain evidence="2 4">CECT 7835</strain>
    </source>
</reference>
<accession>A0AAX2ADE2</accession>
<dbReference type="EMBL" id="PDKM01000001">
    <property type="protein sequence ID" value="RXK11323.1"/>
    <property type="molecule type" value="Genomic_DNA"/>
</dbReference>
<reference evidence="1 3" key="2">
    <citation type="submission" date="2018-07" db="EMBL/GenBank/DDBJ databases">
        <title>Complete genome of the Arcobacter bivalviorum type strain LMG 26154.</title>
        <authorList>
            <person name="Miller W.G."/>
            <person name="Yee E."/>
            <person name="Bono J.L."/>
        </authorList>
    </citation>
    <scope>NUCLEOTIDE SEQUENCE [LARGE SCALE GENOMIC DNA]</scope>
    <source>
        <strain evidence="1 3">LMG 26154</strain>
    </source>
</reference>
<name>A0AAX2ADE2_9BACT</name>
<dbReference type="KEGG" id="hbv:ABIV_1216"/>
<dbReference type="AlphaFoldDB" id="A0AAX2ADE2"/>
<gene>
    <name evidence="1" type="ORF">ABIV_1216</name>
    <name evidence="2" type="ORF">CRV05_02845</name>
</gene>
<dbReference type="Proteomes" id="UP000253850">
    <property type="component" value="Chromosome"/>
</dbReference>
<protein>
    <submittedName>
        <fullName evidence="2">Uncharacterized protein</fullName>
    </submittedName>
</protein>
<evidence type="ECO:0000313" key="3">
    <source>
        <dbReference type="Proteomes" id="UP000253850"/>
    </source>
</evidence>
<proteinExistence type="predicted"/>
<evidence type="ECO:0000313" key="4">
    <source>
        <dbReference type="Proteomes" id="UP000289193"/>
    </source>
</evidence>
<sequence>MNSSINIIFLRENEKNIFQTLKEQGIDSSKFEHHFIDLFNKMYNNEVGYYIFEQDEKIYKIIVLPKTIEEKNPTAQKEFVDYLLHYYRVNNKYKFDKTKQIPNSLLSLAFESNNQKENNAHNPIEVFEYYKYKSIIDKIEIFFKRHKNYKRVQVDYKSQDIKYKLNLSKNIKELDNTKIHQVQNRDLMYSEIATICYGALKLFSKKRIEAIKDSKYQKELHQNTQKVVSFIAKKYSFDKGYKFTLSKLGNFKTSKIFSKKSDMKLLLVDIKSLFGFEQMYDDSEIAVTNRYDLKTTSFFINPTSFYEWYVYDILKDFAYKNSYKILFDKHSNKENKTTVEYDLISNEYGKDKERSANPDYVLLNESKNIKIVLDAKWKSINSLGKIDSNDFLKLQRDALLLKKLESKIIPYLIYPYYLNNQDHISILKDDDSLFNFGILQIDMNFTEENNSIDFKYDFEEIEKQIELDSREAIIKESTQEFIEDIEDKRSEVITKLLNSENFEDKEEIFAQLDDALIKSSDKLLESLEEKISPEVQNILDIYENVLEEDSIKFLKSSSSIYNYYKDKNFEHFDYSMPASGLWKLVELELNTSFSWFLRIKSNVCDNTCPWTNISNSRRSITQDLENGKRVKLNQYEYNDNTKLQGLMLGSISLLLQDNNTIVEFDEITNIDRTFFVLELITFMKKVINLRNEHAHIKSMSLVKYEELYNLLFNDKKVNRLLDMKKTIIKEIKQL</sequence>
<keyword evidence="4" id="KW-1185">Reference proteome</keyword>
<dbReference type="Proteomes" id="UP000289193">
    <property type="component" value="Unassembled WGS sequence"/>
</dbReference>
<evidence type="ECO:0000313" key="1">
    <source>
        <dbReference type="EMBL" id="AXH12216.1"/>
    </source>
</evidence>
<evidence type="ECO:0000313" key="2">
    <source>
        <dbReference type="EMBL" id="RXK11323.1"/>
    </source>
</evidence>
<dbReference type="EMBL" id="CP031217">
    <property type="protein sequence ID" value="AXH12216.1"/>
    <property type="molecule type" value="Genomic_DNA"/>
</dbReference>
<organism evidence="2 4">
    <name type="scientific">Halarcobacter bivalviorum</name>
    <dbReference type="NCBI Taxonomy" id="663364"/>
    <lineage>
        <taxon>Bacteria</taxon>
        <taxon>Pseudomonadati</taxon>
        <taxon>Campylobacterota</taxon>
        <taxon>Epsilonproteobacteria</taxon>
        <taxon>Campylobacterales</taxon>
        <taxon>Arcobacteraceae</taxon>
        <taxon>Halarcobacter</taxon>
    </lineage>
</organism>
<dbReference type="RefSeq" id="WP_114839056.1">
    <property type="nucleotide sequence ID" value="NZ_CP031217.1"/>
</dbReference>